<organism evidence="2 3">
    <name type="scientific">Yimella lutea</name>
    <dbReference type="NCBI Taxonomy" id="587872"/>
    <lineage>
        <taxon>Bacteria</taxon>
        <taxon>Bacillati</taxon>
        <taxon>Actinomycetota</taxon>
        <taxon>Actinomycetes</taxon>
        <taxon>Micrococcales</taxon>
        <taxon>Dermacoccaceae</taxon>
        <taxon>Yimella</taxon>
    </lineage>
</organism>
<feature type="region of interest" description="Disordered" evidence="1">
    <location>
        <begin position="1"/>
        <end position="25"/>
    </location>
</feature>
<feature type="compositionally biased region" description="Basic residues" evidence="1">
    <location>
        <begin position="8"/>
        <end position="18"/>
    </location>
</feature>
<accession>A0A542EES4</accession>
<evidence type="ECO:0000313" key="3">
    <source>
        <dbReference type="Proteomes" id="UP000320806"/>
    </source>
</evidence>
<dbReference type="AlphaFoldDB" id="A0A542EES4"/>
<protein>
    <submittedName>
        <fullName evidence="2">Uncharacterized protein</fullName>
    </submittedName>
</protein>
<reference evidence="2 3" key="1">
    <citation type="submission" date="2019-06" db="EMBL/GenBank/DDBJ databases">
        <title>Sequencing the genomes of 1000 actinobacteria strains.</title>
        <authorList>
            <person name="Klenk H.-P."/>
        </authorList>
    </citation>
    <scope>NUCLEOTIDE SEQUENCE [LARGE SCALE GENOMIC DNA]</scope>
    <source>
        <strain evidence="2 3">DSM 19828</strain>
    </source>
</reference>
<gene>
    <name evidence="2" type="ORF">FB459_1277</name>
</gene>
<sequence>MPTPRNAAKPHSRAHRRPVSSGPRNALIDLPAGGCQLPVPEMPKGRDWTDAERERWAELWESPQATQWDDSARGVVGVLVAYETAIFSGKAASWQALEARHASESLGLSPRALVALGWRIVGDE</sequence>
<name>A0A542EES4_9MICO</name>
<dbReference type="Proteomes" id="UP000320806">
    <property type="component" value="Unassembled WGS sequence"/>
</dbReference>
<dbReference type="EMBL" id="VFMO01000001">
    <property type="protein sequence ID" value="TQJ13842.1"/>
    <property type="molecule type" value="Genomic_DNA"/>
</dbReference>
<keyword evidence="3" id="KW-1185">Reference proteome</keyword>
<comment type="caution">
    <text evidence="2">The sequence shown here is derived from an EMBL/GenBank/DDBJ whole genome shotgun (WGS) entry which is preliminary data.</text>
</comment>
<evidence type="ECO:0000256" key="1">
    <source>
        <dbReference type="SAM" id="MobiDB-lite"/>
    </source>
</evidence>
<evidence type="ECO:0000313" key="2">
    <source>
        <dbReference type="EMBL" id="TQJ13842.1"/>
    </source>
</evidence>
<proteinExistence type="predicted"/>